<dbReference type="InterPro" id="IPR027396">
    <property type="entry name" value="DsrEFH-like"/>
</dbReference>
<dbReference type="AlphaFoldDB" id="A0A1L8RI93"/>
<accession>A0A1L8RI93</accession>
<evidence type="ECO:0000313" key="2">
    <source>
        <dbReference type="Proteomes" id="UP000181884"/>
    </source>
</evidence>
<dbReference type="Proteomes" id="UP000181884">
    <property type="component" value="Unassembled WGS sequence"/>
</dbReference>
<dbReference type="SUPFAM" id="SSF75169">
    <property type="entry name" value="DsrEFH-like"/>
    <property type="match status" value="1"/>
</dbReference>
<name>A0A1L8RI93_9ENTE</name>
<dbReference type="PANTHER" id="PTHR37691:SF1">
    <property type="entry name" value="BLR3518 PROTEIN"/>
    <property type="match status" value="1"/>
</dbReference>
<dbReference type="Pfam" id="PF02635">
    <property type="entry name" value="DsrE"/>
    <property type="match status" value="1"/>
</dbReference>
<dbReference type="InterPro" id="IPR003787">
    <property type="entry name" value="Sulphur_relay_DsrE/F-like"/>
</dbReference>
<gene>
    <name evidence="1" type="ORF">RU97_GL000993</name>
</gene>
<organism evidence="1 2">
    <name type="scientific">Enterococcus canis</name>
    <dbReference type="NCBI Taxonomy" id="214095"/>
    <lineage>
        <taxon>Bacteria</taxon>
        <taxon>Bacillati</taxon>
        <taxon>Bacillota</taxon>
        <taxon>Bacilli</taxon>
        <taxon>Lactobacillales</taxon>
        <taxon>Enterococcaceae</taxon>
        <taxon>Enterococcus</taxon>
    </lineage>
</organism>
<dbReference type="Gene3D" id="3.40.1260.10">
    <property type="entry name" value="DsrEFH-like"/>
    <property type="match status" value="1"/>
</dbReference>
<comment type="caution">
    <text evidence="1">The sequence shown here is derived from an EMBL/GenBank/DDBJ whole genome shotgun (WGS) entry which is preliminary data.</text>
</comment>
<evidence type="ECO:0000313" key="1">
    <source>
        <dbReference type="EMBL" id="OJG19422.1"/>
    </source>
</evidence>
<proteinExistence type="predicted"/>
<sequence>MQQVVFHVDHSEQWPIAKKNLINLLGENIRLSLLVNGPAVKGYLSEENQDFFKTYGKRVELFACHNSLNGLGIDERALPKNVTVVPIGVKKLIDLQEQGYAYIKP</sequence>
<keyword evidence="2" id="KW-1185">Reference proteome</keyword>
<dbReference type="EMBL" id="JXKH01000002">
    <property type="protein sequence ID" value="OJG19422.1"/>
    <property type="molecule type" value="Genomic_DNA"/>
</dbReference>
<dbReference type="STRING" id="214095.RU97_GL000993"/>
<dbReference type="RefSeq" id="WP_067390032.1">
    <property type="nucleotide sequence ID" value="NZ_JXKH01000002.1"/>
</dbReference>
<reference evidence="1 2" key="1">
    <citation type="submission" date="2014-12" db="EMBL/GenBank/DDBJ databases">
        <title>Draft genome sequences of 29 type strains of Enterococci.</title>
        <authorList>
            <person name="Zhong Z."/>
            <person name="Sun Z."/>
            <person name="Liu W."/>
            <person name="Zhang W."/>
            <person name="Zhang H."/>
        </authorList>
    </citation>
    <scope>NUCLEOTIDE SEQUENCE [LARGE SCALE GENOMIC DNA]</scope>
    <source>
        <strain evidence="1 2">DSM 17029</strain>
    </source>
</reference>
<protein>
    <submittedName>
        <fullName evidence="1">Uncharacterized protein</fullName>
    </submittedName>
</protein>
<dbReference type="PANTHER" id="PTHR37691">
    <property type="entry name" value="BLR3518 PROTEIN"/>
    <property type="match status" value="1"/>
</dbReference>